<feature type="binding site" evidence="9">
    <location>
        <begin position="85"/>
        <end position="92"/>
    </location>
    <ligand>
        <name>ATP</name>
        <dbReference type="ChEBI" id="CHEBI:30616"/>
    </ligand>
</feature>
<evidence type="ECO:0000256" key="7">
    <source>
        <dbReference type="ARBA" id="ARBA00023175"/>
    </source>
</evidence>
<dbReference type="GO" id="GO:0008017">
    <property type="term" value="F:microtubule binding"/>
    <property type="evidence" value="ECO:0000318"/>
    <property type="project" value="GO_Central"/>
</dbReference>
<evidence type="ECO:0000259" key="12">
    <source>
        <dbReference type="PROSITE" id="PS50067"/>
    </source>
</evidence>
<dbReference type="eggNOG" id="KOG0240">
    <property type="taxonomic scope" value="Eukaryota"/>
</dbReference>
<dbReference type="GO" id="GO:0007018">
    <property type="term" value="P:microtubule-based movement"/>
    <property type="evidence" value="ECO:0000318"/>
    <property type="project" value="GO_Central"/>
</dbReference>
<dbReference type="STRING" id="10228.B3RQY5"/>
<keyword evidence="3 10" id="KW-0493">Microtubule</keyword>
<keyword evidence="5 9" id="KW-0067">ATP-binding</keyword>
<keyword evidence="2" id="KW-0963">Cytoplasm</keyword>
<dbReference type="FunFam" id="3.40.850.10:FF:000067">
    <property type="entry name" value="Kinesin-like protein"/>
    <property type="match status" value="1"/>
</dbReference>
<evidence type="ECO:0000256" key="2">
    <source>
        <dbReference type="ARBA" id="ARBA00022490"/>
    </source>
</evidence>
<evidence type="ECO:0000256" key="8">
    <source>
        <dbReference type="ARBA" id="ARBA00023212"/>
    </source>
</evidence>
<dbReference type="InterPro" id="IPR001752">
    <property type="entry name" value="Kinesin_motor_dom"/>
</dbReference>
<dbReference type="CDD" id="cd01369">
    <property type="entry name" value="KISc_KHC_KIF5"/>
    <property type="match status" value="1"/>
</dbReference>
<keyword evidence="14" id="KW-1185">Reference proteome</keyword>
<dbReference type="Proteomes" id="UP000009022">
    <property type="component" value="Unassembled WGS sequence"/>
</dbReference>
<reference evidence="13 14" key="1">
    <citation type="journal article" date="2008" name="Nature">
        <title>The Trichoplax genome and the nature of placozoans.</title>
        <authorList>
            <person name="Srivastava M."/>
            <person name="Begovic E."/>
            <person name="Chapman J."/>
            <person name="Putnam N.H."/>
            <person name="Hellsten U."/>
            <person name="Kawashima T."/>
            <person name="Kuo A."/>
            <person name="Mitros T."/>
            <person name="Salamov A."/>
            <person name="Carpenter M.L."/>
            <person name="Signorovitch A.Y."/>
            <person name="Moreno M.A."/>
            <person name="Kamm K."/>
            <person name="Grimwood J."/>
            <person name="Schmutz J."/>
            <person name="Shapiro H."/>
            <person name="Grigoriev I.V."/>
            <person name="Buss L.W."/>
            <person name="Schierwater B."/>
            <person name="Dellaporta S.L."/>
            <person name="Rokhsar D.S."/>
        </authorList>
    </citation>
    <scope>NUCLEOTIDE SEQUENCE [LARGE SCALE GENOMIC DNA]</scope>
    <source>
        <strain evidence="13 14">Grell-BS-1999</strain>
    </source>
</reference>
<dbReference type="HOGENOM" id="CLU_001485_2_1_1"/>
<dbReference type="PROSITE" id="PS50067">
    <property type="entry name" value="KINESIN_MOTOR_2"/>
    <property type="match status" value="1"/>
</dbReference>
<dbReference type="GO" id="GO:0008574">
    <property type="term" value="F:plus-end-directed microtubule motor activity"/>
    <property type="evidence" value="ECO:0000318"/>
    <property type="project" value="GO_Central"/>
</dbReference>
<evidence type="ECO:0000313" key="13">
    <source>
        <dbReference type="EMBL" id="EDV26785.1"/>
    </source>
</evidence>
<dbReference type="GO" id="GO:0005874">
    <property type="term" value="C:microtubule"/>
    <property type="evidence" value="ECO:0000318"/>
    <property type="project" value="GO_Central"/>
</dbReference>
<dbReference type="InterPro" id="IPR027640">
    <property type="entry name" value="Kinesin-like_fam"/>
</dbReference>
<dbReference type="PANTHER" id="PTHR47968">
    <property type="entry name" value="CENTROMERE PROTEIN E"/>
    <property type="match status" value="1"/>
</dbReference>
<sequence length="635" mass="72594">MNSEDACNIRVVCRVRPLNSAETHAGSEFIPKFPNEGQIVLSGKSFSFDHVLNSSTNQQSMYDIAAKPIVKDVLAGYNGTIFAYGQTSSGKTHTMEGVIGDPEWQGIIPRIIGDIFAYIYTMDENLEFHIKVSYFEIYMDKIRDLLDVTKTNLAVHEDKNRIPYVKNITERFVSSPEEVFEIIDEGKSNRHVAVTNMNEHSSRSHSIFLIHIKQENVETHKSVHGKLYLVDLAGSEKVSKTGAEGMVLDEAKNINKSLSALGNVISALSEATKSHVPYRDSKLTRILQESLGGNARTTIIICCSPSSINESETKTTLQFGARAKTIKNSVKVNEELPAEEWKRRYEKEREKSSRIKRVLENYELELKKWRDGENVPVNEQAGGKDEGKLTSNHSTSKINIADALGESERVQFDEERNRLYEQIDEKDDELNNRNTLIEQLRRQLEDKDEEFHLIKNESTRRQAQINALEDELQDSKDEVKEVLNALEELYVNFDEKSRQLEVKSQEYEKNLEELMGIKSKLSNMEENFEETKDTEKRYKRRVTESIKNLLQDMHEIGDVLQDEELKTAIAKDSEKVSDEELTLARLHFGKIKGELKILVSRNHTIESERAELEKKLNVSEANLSENQLLLTEACF</sequence>
<dbReference type="GO" id="GO:0030951">
    <property type="term" value="P:establishment or maintenance of microtubule cytoskeleton polarity"/>
    <property type="evidence" value="ECO:0007669"/>
    <property type="project" value="UniProtKB-ARBA"/>
</dbReference>
<dbReference type="KEGG" id="tad:TRIADDRAFT_54045"/>
<dbReference type="FunCoup" id="B3RQY5">
    <property type="interactions" value="2132"/>
</dbReference>
<dbReference type="GO" id="GO:0007097">
    <property type="term" value="P:nuclear migration"/>
    <property type="evidence" value="ECO:0007669"/>
    <property type="project" value="UniProtKB-ARBA"/>
</dbReference>
<organism evidence="13 14">
    <name type="scientific">Trichoplax adhaerens</name>
    <name type="common">Trichoplax reptans</name>
    <dbReference type="NCBI Taxonomy" id="10228"/>
    <lineage>
        <taxon>Eukaryota</taxon>
        <taxon>Metazoa</taxon>
        <taxon>Placozoa</taxon>
        <taxon>Uniplacotomia</taxon>
        <taxon>Trichoplacea</taxon>
        <taxon>Trichoplacidae</taxon>
        <taxon>Trichoplax</taxon>
    </lineage>
</organism>
<keyword evidence="8" id="KW-0206">Cytoskeleton</keyword>
<dbReference type="SMART" id="SM00129">
    <property type="entry name" value="KISc"/>
    <property type="match status" value="1"/>
</dbReference>
<name>B3RQY5_TRIAD</name>
<feature type="coiled-coil region" evidence="11">
    <location>
        <begin position="595"/>
        <end position="622"/>
    </location>
</feature>
<dbReference type="PhylomeDB" id="B3RQY5"/>
<evidence type="ECO:0000256" key="4">
    <source>
        <dbReference type="ARBA" id="ARBA00022741"/>
    </source>
</evidence>
<dbReference type="GO" id="GO:0030705">
    <property type="term" value="P:cytoskeleton-dependent intracellular transport"/>
    <property type="evidence" value="ECO:0000318"/>
    <property type="project" value="GO_Central"/>
</dbReference>
<dbReference type="GO" id="GO:0005737">
    <property type="term" value="C:cytoplasm"/>
    <property type="evidence" value="ECO:0000318"/>
    <property type="project" value="GO_Central"/>
</dbReference>
<dbReference type="GO" id="GO:0005524">
    <property type="term" value="F:ATP binding"/>
    <property type="evidence" value="ECO:0007669"/>
    <property type="project" value="UniProtKB-UniRule"/>
</dbReference>
<dbReference type="InterPro" id="IPR036961">
    <property type="entry name" value="Kinesin_motor_dom_sf"/>
</dbReference>
<accession>B3RQY5</accession>
<feature type="domain" description="Kinesin motor" evidence="12">
    <location>
        <begin position="8"/>
        <end position="326"/>
    </location>
</feature>
<keyword evidence="7 9" id="KW-0505">Motor protein</keyword>
<keyword evidence="4 9" id="KW-0547">Nucleotide-binding</keyword>
<dbReference type="GO" id="GO:1904115">
    <property type="term" value="C:axon cytoplasm"/>
    <property type="evidence" value="ECO:0007669"/>
    <property type="project" value="GOC"/>
</dbReference>
<dbReference type="PRINTS" id="PR00380">
    <property type="entry name" value="KINESINHEAVY"/>
</dbReference>
<dbReference type="RefSeq" id="XP_002110781.1">
    <property type="nucleotide sequence ID" value="XM_002110745.1"/>
</dbReference>
<dbReference type="GO" id="GO:0048489">
    <property type="term" value="P:synaptic vesicle transport"/>
    <property type="evidence" value="ECO:0007669"/>
    <property type="project" value="UniProtKB-ARBA"/>
</dbReference>
<dbReference type="Gene3D" id="3.40.850.10">
    <property type="entry name" value="Kinesin motor domain"/>
    <property type="match status" value="1"/>
</dbReference>
<evidence type="ECO:0000256" key="11">
    <source>
        <dbReference type="SAM" id="Coils"/>
    </source>
</evidence>
<dbReference type="GO" id="GO:0007411">
    <property type="term" value="P:axon guidance"/>
    <property type="evidence" value="ECO:0000318"/>
    <property type="project" value="GO_Central"/>
</dbReference>
<comment type="similarity">
    <text evidence="9 10">Belongs to the TRAFAC class myosin-kinesin ATPase superfamily. Kinesin family.</text>
</comment>
<dbReference type="GO" id="GO:0005871">
    <property type="term" value="C:kinesin complex"/>
    <property type="evidence" value="ECO:0000318"/>
    <property type="project" value="GO_Central"/>
</dbReference>
<dbReference type="EMBL" id="DS985243">
    <property type="protein sequence ID" value="EDV26785.1"/>
    <property type="molecule type" value="Genomic_DNA"/>
</dbReference>
<evidence type="ECO:0000256" key="5">
    <source>
        <dbReference type="ARBA" id="ARBA00022840"/>
    </source>
</evidence>
<evidence type="ECO:0000256" key="3">
    <source>
        <dbReference type="ARBA" id="ARBA00022701"/>
    </source>
</evidence>
<dbReference type="OrthoDB" id="3176171at2759"/>
<dbReference type="InterPro" id="IPR019821">
    <property type="entry name" value="Kinesin_motor_CS"/>
</dbReference>
<dbReference type="PANTHER" id="PTHR47968:SF36">
    <property type="entry name" value="KINESIN HEAVY CHAIN ISOFORM X1"/>
    <property type="match status" value="1"/>
</dbReference>
<dbReference type="SUPFAM" id="SSF52540">
    <property type="entry name" value="P-loop containing nucleoside triphosphate hydrolases"/>
    <property type="match status" value="1"/>
</dbReference>
<feature type="coiled-coil region" evidence="11">
    <location>
        <begin position="409"/>
        <end position="541"/>
    </location>
</feature>
<proteinExistence type="inferred from homology"/>
<dbReference type="GeneID" id="6751994"/>
<dbReference type="CTD" id="6751994"/>
<dbReference type="InParanoid" id="B3RQY5"/>
<dbReference type="GO" id="GO:0098957">
    <property type="term" value="P:anterograde axonal transport of mitochondrion"/>
    <property type="evidence" value="ECO:0007669"/>
    <property type="project" value="UniProtKB-ARBA"/>
</dbReference>
<dbReference type="AlphaFoldDB" id="B3RQY5"/>
<evidence type="ECO:0000256" key="9">
    <source>
        <dbReference type="PROSITE-ProRule" id="PRU00283"/>
    </source>
</evidence>
<comment type="subcellular location">
    <subcellularLocation>
        <location evidence="1">Cytoplasm</location>
        <location evidence="1">Cytoskeleton</location>
    </subcellularLocation>
</comment>
<keyword evidence="6 11" id="KW-0175">Coiled coil</keyword>
<evidence type="ECO:0000256" key="1">
    <source>
        <dbReference type="ARBA" id="ARBA00004245"/>
    </source>
</evidence>
<dbReference type="GO" id="GO:0016887">
    <property type="term" value="F:ATP hydrolysis activity"/>
    <property type="evidence" value="ECO:0000318"/>
    <property type="project" value="GO_Central"/>
</dbReference>
<evidence type="ECO:0000256" key="10">
    <source>
        <dbReference type="RuleBase" id="RU000394"/>
    </source>
</evidence>
<protein>
    <recommendedName>
        <fullName evidence="10">Kinesin-like protein</fullName>
    </recommendedName>
</protein>
<dbReference type="InterPro" id="IPR027417">
    <property type="entry name" value="P-loop_NTPase"/>
</dbReference>
<dbReference type="Pfam" id="PF00225">
    <property type="entry name" value="Kinesin"/>
    <property type="match status" value="1"/>
</dbReference>
<dbReference type="PROSITE" id="PS00411">
    <property type="entry name" value="KINESIN_MOTOR_1"/>
    <property type="match status" value="1"/>
</dbReference>
<gene>
    <name evidence="13" type="ORF">TRIADDRAFT_54045</name>
</gene>
<dbReference type="Gene3D" id="6.10.250.1590">
    <property type="match status" value="1"/>
</dbReference>
<evidence type="ECO:0000313" key="14">
    <source>
        <dbReference type="Proteomes" id="UP000009022"/>
    </source>
</evidence>
<evidence type="ECO:0000256" key="6">
    <source>
        <dbReference type="ARBA" id="ARBA00023054"/>
    </source>
</evidence>
<dbReference type="OMA" id="NDAMEVV"/>
<dbReference type="GO" id="GO:0007292">
    <property type="term" value="P:female gamete generation"/>
    <property type="evidence" value="ECO:0007669"/>
    <property type="project" value="UniProtKB-ARBA"/>
</dbReference>